<proteinExistence type="predicted"/>
<dbReference type="Proteomes" id="UP000194236">
    <property type="component" value="Unassembled WGS sequence"/>
</dbReference>
<organism evidence="2 3">
    <name type="scientific">Euroglyphus maynei</name>
    <name type="common">Mayne's house dust mite</name>
    <dbReference type="NCBI Taxonomy" id="6958"/>
    <lineage>
        <taxon>Eukaryota</taxon>
        <taxon>Metazoa</taxon>
        <taxon>Ecdysozoa</taxon>
        <taxon>Arthropoda</taxon>
        <taxon>Chelicerata</taxon>
        <taxon>Arachnida</taxon>
        <taxon>Acari</taxon>
        <taxon>Acariformes</taxon>
        <taxon>Sarcoptiformes</taxon>
        <taxon>Astigmata</taxon>
        <taxon>Psoroptidia</taxon>
        <taxon>Analgoidea</taxon>
        <taxon>Pyroglyphidae</taxon>
        <taxon>Pyroglyphinae</taxon>
        <taxon>Euroglyphus</taxon>
    </lineage>
</organism>
<feature type="transmembrane region" description="Helical" evidence="1">
    <location>
        <begin position="212"/>
        <end position="236"/>
    </location>
</feature>
<dbReference type="EMBL" id="MUJZ01040803">
    <property type="protein sequence ID" value="OTF75684.1"/>
    <property type="molecule type" value="Genomic_DNA"/>
</dbReference>
<evidence type="ECO:0000313" key="2">
    <source>
        <dbReference type="EMBL" id="OTF75684.1"/>
    </source>
</evidence>
<keyword evidence="1" id="KW-0472">Membrane</keyword>
<sequence>MINHDEQQQFVNGFKFTDRFCNFTAFPKNGCEEPKSTTCIDNKCACREESNYIIMGRFCTKKLCSNGEYYNDDYGKCIPQSVASVDVSENHCRYDYHCFGQNVKCRVFGWNYICFCDPGFRYDSLTKTCLPKHGIGGHCINDNDCDDTTLRKMYCDFKNELNSDLPADNKNNDGKQSSGTCQCQDNHRFNYNIDGCEPMADIIEREHNMRTLVLLFVAAGLLFGLAMTCNFSFFGLSGSKQQELFLQQLKAEDRIRQRKRNQESVFSKVENGQTSTLPEMNGKNKTEINQQQSSTMAVTSNNNDDNSIITINDDDNVGKKIEPKSSLIVFG</sequence>
<name>A0A1Y3B6I5_EURMA</name>
<keyword evidence="1" id="KW-0812">Transmembrane</keyword>
<keyword evidence="1" id="KW-1133">Transmembrane helix</keyword>
<reference evidence="2 3" key="1">
    <citation type="submission" date="2017-03" db="EMBL/GenBank/DDBJ databases">
        <title>Genome Survey of Euroglyphus maynei.</title>
        <authorList>
            <person name="Arlian L.G."/>
            <person name="Morgan M.S."/>
            <person name="Rider S.D."/>
        </authorList>
    </citation>
    <scope>NUCLEOTIDE SEQUENCE [LARGE SCALE GENOMIC DNA]</scope>
    <source>
        <strain evidence="2">Arlian Lab</strain>
        <tissue evidence="2">Whole body</tissue>
    </source>
</reference>
<keyword evidence="3" id="KW-1185">Reference proteome</keyword>
<gene>
    <name evidence="2" type="ORF">BLA29_005455</name>
</gene>
<dbReference type="AlphaFoldDB" id="A0A1Y3B6I5"/>
<protein>
    <submittedName>
        <fullName evidence="2">Uncharacterized protein</fullName>
    </submittedName>
</protein>
<evidence type="ECO:0000256" key="1">
    <source>
        <dbReference type="SAM" id="Phobius"/>
    </source>
</evidence>
<comment type="caution">
    <text evidence="2">The sequence shown here is derived from an EMBL/GenBank/DDBJ whole genome shotgun (WGS) entry which is preliminary data.</text>
</comment>
<dbReference type="OrthoDB" id="6505929at2759"/>
<evidence type="ECO:0000313" key="3">
    <source>
        <dbReference type="Proteomes" id="UP000194236"/>
    </source>
</evidence>
<accession>A0A1Y3B6I5</accession>